<sequence length="595" mass="66061">MNIGKFSVKNKYLILTIIIGIVIFGFYARFTMSTQLSPDTNPPMATVITQYPGSAAQDVVTDVVEPMEDEFGKLEGIKNVKSTSQDNIAIIQLEFDYSRNIDEAAIEIQNSISRIRQSLPNQIMEPRVLKFSTADKPIMTISLNSKSLSMRDIRQLADDKIAYDLQLLEGVASVELFGGYNNEIQVKVDKDKLVAYGISLEQVSEILKQNNIKAPGGKVTHENKDILIRIEESFQTLDDIKKTMVPLNGGGFVYLEEIAAVDLSTEKLESSYRFNGEEAIALMITKKTNDNTETVIKNVEGELEELREKYPFIDFKVAQDDSTFTKQMVNNMSSSVFTAILLTVFVIILFITKINQSLVVSISMPLVFLATLGLMKLFGMKLDLVTLSALILSIGFVVDGAIVVVENIVRHQDVLGKDIVSAAIDGTNEIALPTIAGATTTLIVLVPLIFIKGFVGEMFRPLSMTIIFAILSSLIIALTIIPLLTVLLDPFRLPKVEKNISKVTNPFNKMMDKLLNLYLRLSKYVIGNKVKSYISIIVLMVLSGGFLITNGVEMLPKFDSGTTFISIEMEDGTDIKDTTETIKDIEKLLEKEKIL</sequence>
<organism evidence="2 3">
    <name type="scientific">Desulfonispora thiosulfatigenes DSM 11270</name>
    <dbReference type="NCBI Taxonomy" id="656914"/>
    <lineage>
        <taxon>Bacteria</taxon>
        <taxon>Bacillati</taxon>
        <taxon>Bacillota</taxon>
        <taxon>Clostridia</taxon>
        <taxon>Eubacteriales</taxon>
        <taxon>Peptococcaceae</taxon>
        <taxon>Desulfonispora</taxon>
    </lineage>
</organism>
<dbReference type="PANTHER" id="PTHR32063">
    <property type="match status" value="1"/>
</dbReference>
<dbReference type="Gene3D" id="1.20.1640.10">
    <property type="entry name" value="Multidrug efflux transporter AcrB transmembrane domain"/>
    <property type="match status" value="1"/>
</dbReference>
<dbReference type="Gene3D" id="3.30.70.1430">
    <property type="entry name" value="Multidrug efflux transporter AcrB pore domain"/>
    <property type="match status" value="1"/>
</dbReference>
<dbReference type="PANTHER" id="PTHR32063:SF0">
    <property type="entry name" value="SWARMING MOTILITY PROTEIN SWRC"/>
    <property type="match status" value="1"/>
</dbReference>
<dbReference type="InterPro" id="IPR001036">
    <property type="entry name" value="Acrflvin-R"/>
</dbReference>
<dbReference type="OrthoDB" id="9757876at2"/>
<dbReference type="AlphaFoldDB" id="A0A1W1UE03"/>
<keyword evidence="3" id="KW-1185">Reference proteome</keyword>
<protein>
    <submittedName>
        <fullName evidence="2">AcrB/AcrD/AcrF family protein</fullName>
    </submittedName>
</protein>
<dbReference type="EMBL" id="FWWT01000005">
    <property type="protein sequence ID" value="SMB79014.1"/>
    <property type="molecule type" value="Genomic_DNA"/>
</dbReference>
<gene>
    <name evidence="2" type="ORF">SAMN00017405_0716</name>
</gene>
<feature type="transmembrane region" description="Helical" evidence="1">
    <location>
        <begin position="430"/>
        <end position="450"/>
    </location>
</feature>
<dbReference type="GO" id="GO:0005886">
    <property type="term" value="C:plasma membrane"/>
    <property type="evidence" value="ECO:0007669"/>
    <property type="project" value="TreeGrafter"/>
</dbReference>
<feature type="transmembrane region" description="Helical" evidence="1">
    <location>
        <begin position="12"/>
        <end position="30"/>
    </location>
</feature>
<dbReference type="SUPFAM" id="SSF82866">
    <property type="entry name" value="Multidrug efflux transporter AcrB transmembrane domain"/>
    <property type="match status" value="1"/>
</dbReference>
<dbReference type="Proteomes" id="UP000192731">
    <property type="component" value="Unassembled WGS sequence"/>
</dbReference>
<keyword evidence="1" id="KW-0812">Transmembrane</keyword>
<evidence type="ECO:0000313" key="3">
    <source>
        <dbReference type="Proteomes" id="UP000192731"/>
    </source>
</evidence>
<dbReference type="Gene3D" id="3.30.2090.10">
    <property type="entry name" value="Multidrug efflux transporter AcrB TolC docking domain, DN and DC subdomains"/>
    <property type="match status" value="1"/>
</dbReference>
<keyword evidence="1" id="KW-1133">Transmembrane helix</keyword>
<dbReference type="GO" id="GO:0042910">
    <property type="term" value="F:xenobiotic transmembrane transporter activity"/>
    <property type="evidence" value="ECO:0007669"/>
    <property type="project" value="TreeGrafter"/>
</dbReference>
<dbReference type="PRINTS" id="PR00702">
    <property type="entry name" value="ACRIFLAVINRP"/>
</dbReference>
<dbReference type="RefSeq" id="WP_084051841.1">
    <property type="nucleotide sequence ID" value="NZ_FWWT01000005.1"/>
</dbReference>
<dbReference type="InterPro" id="IPR027463">
    <property type="entry name" value="AcrB_DN_DC_subdom"/>
</dbReference>
<dbReference type="STRING" id="656914.SAMN00017405_0716"/>
<evidence type="ECO:0000313" key="2">
    <source>
        <dbReference type="EMBL" id="SMB79014.1"/>
    </source>
</evidence>
<feature type="transmembrane region" description="Helical" evidence="1">
    <location>
        <begin position="384"/>
        <end position="409"/>
    </location>
</feature>
<dbReference type="Pfam" id="PF00873">
    <property type="entry name" value="ACR_tran"/>
    <property type="match status" value="1"/>
</dbReference>
<proteinExistence type="predicted"/>
<keyword evidence="1" id="KW-0472">Membrane</keyword>
<accession>A0A1W1UE03</accession>
<name>A0A1W1UE03_DESTI</name>
<feature type="transmembrane region" description="Helical" evidence="1">
    <location>
        <begin position="358"/>
        <end position="378"/>
    </location>
</feature>
<dbReference type="SUPFAM" id="SSF82693">
    <property type="entry name" value="Multidrug efflux transporter AcrB pore domain, PN1, PN2, PC1 and PC2 subdomains"/>
    <property type="match status" value="2"/>
</dbReference>
<reference evidence="2 3" key="1">
    <citation type="submission" date="2017-04" db="EMBL/GenBank/DDBJ databases">
        <authorList>
            <person name="Afonso C.L."/>
            <person name="Miller P.J."/>
            <person name="Scott M.A."/>
            <person name="Spackman E."/>
            <person name="Goraichik I."/>
            <person name="Dimitrov K.M."/>
            <person name="Suarez D.L."/>
            <person name="Swayne D.E."/>
        </authorList>
    </citation>
    <scope>NUCLEOTIDE SEQUENCE [LARGE SCALE GENOMIC DNA]</scope>
    <source>
        <strain evidence="2 3">DSM 11270</strain>
    </source>
</reference>
<feature type="transmembrane region" description="Helical" evidence="1">
    <location>
        <begin position="462"/>
        <end position="488"/>
    </location>
</feature>
<dbReference type="SUPFAM" id="SSF82714">
    <property type="entry name" value="Multidrug efflux transporter AcrB TolC docking domain, DN and DC subdomains"/>
    <property type="match status" value="1"/>
</dbReference>
<feature type="transmembrane region" description="Helical" evidence="1">
    <location>
        <begin position="332"/>
        <end position="351"/>
    </location>
</feature>
<evidence type="ECO:0000256" key="1">
    <source>
        <dbReference type="SAM" id="Phobius"/>
    </source>
</evidence>
<feature type="transmembrane region" description="Helical" evidence="1">
    <location>
        <begin position="530"/>
        <end position="548"/>
    </location>
</feature>